<evidence type="ECO:0000313" key="4">
    <source>
        <dbReference type="EMBL" id="GAI01966.1"/>
    </source>
</evidence>
<accession>X1L7Y7</accession>
<evidence type="ECO:0000256" key="1">
    <source>
        <dbReference type="ARBA" id="ARBA00001933"/>
    </source>
</evidence>
<dbReference type="GO" id="GO:0004372">
    <property type="term" value="F:glycine hydroxymethyltransferase activity"/>
    <property type="evidence" value="ECO:0007669"/>
    <property type="project" value="TreeGrafter"/>
</dbReference>
<feature type="domain" description="Serine hydroxymethyltransferase-like" evidence="3">
    <location>
        <begin position="2"/>
        <end position="70"/>
    </location>
</feature>
<comment type="cofactor">
    <cofactor evidence="1">
        <name>pyridoxal 5'-phosphate</name>
        <dbReference type="ChEBI" id="CHEBI:597326"/>
    </cofactor>
</comment>
<dbReference type="Pfam" id="PF00464">
    <property type="entry name" value="SHMT"/>
    <property type="match status" value="1"/>
</dbReference>
<dbReference type="GO" id="GO:0005829">
    <property type="term" value="C:cytosol"/>
    <property type="evidence" value="ECO:0007669"/>
    <property type="project" value="TreeGrafter"/>
</dbReference>
<feature type="non-terminal residue" evidence="4">
    <location>
        <position position="1"/>
    </location>
</feature>
<reference evidence="4" key="1">
    <citation type="journal article" date="2014" name="Front. Microbiol.">
        <title>High frequency of phylogenetically diverse reductive dehalogenase-homologous genes in deep subseafloor sedimentary metagenomes.</title>
        <authorList>
            <person name="Kawai M."/>
            <person name="Futagami T."/>
            <person name="Toyoda A."/>
            <person name="Takaki Y."/>
            <person name="Nishi S."/>
            <person name="Hori S."/>
            <person name="Arai W."/>
            <person name="Tsubouchi T."/>
            <person name="Morono Y."/>
            <person name="Uchiyama I."/>
            <person name="Ito T."/>
            <person name="Fujiyama A."/>
            <person name="Inagaki F."/>
            <person name="Takami H."/>
        </authorList>
    </citation>
    <scope>NUCLEOTIDE SEQUENCE</scope>
    <source>
        <strain evidence="4">Expedition CK06-06</strain>
    </source>
</reference>
<dbReference type="InterPro" id="IPR015424">
    <property type="entry name" value="PyrdxlP-dep_Trfase"/>
</dbReference>
<dbReference type="SUPFAM" id="SSF53383">
    <property type="entry name" value="PLP-dependent transferases"/>
    <property type="match status" value="1"/>
</dbReference>
<dbReference type="InterPro" id="IPR049943">
    <property type="entry name" value="Ser_HO-MeTrfase-like"/>
</dbReference>
<dbReference type="EMBL" id="BARU01046473">
    <property type="protein sequence ID" value="GAI01966.1"/>
    <property type="molecule type" value="Genomic_DNA"/>
</dbReference>
<dbReference type="PANTHER" id="PTHR11680:SF35">
    <property type="entry name" value="SERINE HYDROXYMETHYLTRANSFERASE 1"/>
    <property type="match status" value="1"/>
</dbReference>
<dbReference type="PANTHER" id="PTHR11680">
    <property type="entry name" value="SERINE HYDROXYMETHYLTRANSFERASE"/>
    <property type="match status" value="1"/>
</dbReference>
<keyword evidence="2" id="KW-0663">Pyridoxal phosphate</keyword>
<evidence type="ECO:0000259" key="3">
    <source>
        <dbReference type="Pfam" id="PF00464"/>
    </source>
</evidence>
<dbReference type="GO" id="GO:0030170">
    <property type="term" value="F:pyridoxal phosphate binding"/>
    <property type="evidence" value="ECO:0007669"/>
    <property type="project" value="TreeGrafter"/>
</dbReference>
<dbReference type="GO" id="GO:0046653">
    <property type="term" value="P:tetrahydrofolate metabolic process"/>
    <property type="evidence" value="ECO:0007669"/>
    <property type="project" value="TreeGrafter"/>
</dbReference>
<dbReference type="InterPro" id="IPR039429">
    <property type="entry name" value="SHMT-like_dom"/>
</dbReference>
<dbReference type="AlphaFoldDB" id="X1L7Y7"/>
<dbReference type="InterPro" id="IPR015421">
    <property type="entry name" value="PyrdxlP-dep_Trfase_major"/>
</dbReference>
<proteinExistence type="predicted"/>
<organism evidence="4">
    <name type="scientific">marine sediment metagenome</name>
    <dbReference type="NCBI Taxonomy" id="412755"/>
    <lineage>
        <taxon>unclassified sequences</taxon>
        <taxon>metagenomes</taxon>
        <taxon>ecological metagenomes</taxon>
    </lineage>
</organism>
<dbReference type="GO" id="GO:0019264">
    <property type="term" value="P:glycine biosynthetic process from serine"/>
    <property type="evidence" value="ECO:0007669"/>
    <property type="project" value="TreeGrafter"/>
</dbReference>
<protein>
    <recommendedName>
        <fullName evidence="3">Serine hydroxymethyltransferase-like domain-containing protein</fullName>
    </recommendedName>
</protein>
<evidence type="ECO:0000256" key="2">
    <source>
        <dbReference type="ARBA" id="ARBA00022898"/>
    </source>
</evidence>
<name>X1L7Y7_9ZZZZ</name>
<gene>
    <name evidence="4" type="ORF">S03H2_70092</name>
</gene>
<comment type="caution">
    <text evidence="4">The sequence shown here is derived from an EMBL/GenBank/DDBJ whole genome shotgun (WGS) entry which is preliminary data.</text>
</comment>
<dbReference type="Gene3D" id="3.40.640.10">
    <property type="entry name" value="Type I PLP-dependent aspartate aminotransferase-like (Major domain)"/>
    <property type="match status" value="1"/>
</dbReference>
<sequence length="72" mass="8068">IDKYAEGYPGRRHYQGCKFIDEIEELAISRAKKIFKAEHVNVQAHSGTQANIAVYQALLKPGDTILSLNLQP</sequence>